<dbReference type="PROSITE" id="PS50011">
    <property type="entry name" value="PROTEIN_KINASE_DOM"/>
    <property type="match status" value="1"/>
</dbReference>
<dbReference type="SUPFAM" id="SSF56112">
    <property type="entry name" value="Protein kinase-like (PK-like)"/>
    <property type="match status" value="1"/>
</dbReference>
<protein>
    <recommendedName>
        <fullName evidence="1">Protein kinase domain-containing protein</fullName>
    </recommendedName>
</protein>
<feature type="domain" description="Protein kinase" evidence="1">
    <location>
        <begin position="3"/>
        <end position="260"/>
    </location>
</feature>
<dbReference type="PANTHER" id="PTHR48011">
    <property type="entry name" value="CCR4-NOT TRANSCRIPTIONAL COMPLEX SUBUNIT CAF120-RELATED"/>
    <property type="match status" value="1"/>
</dbReference>
<keyword evidence="3" id="KW-1185">Reference proteome</keyword>
<evidence type="ECO:0000259" key="1">
    <source>
        <dbReference type="PROSITE" id="PS50011"/>
    </source>
</evidence>
<dbReference type="PANTHER" id="PTHR48011:SF51">
    <property type="entry name" value="PROTEIN KINASE SUPERFAMILY PROTEIN"/>
    <property type="match status" value="1"/>
</dbReference>
<dbReference type="GO" id="GO:0005524">
    <property type="term" value="F:ATP binding"/>
    <property type="evidence" value="ECO:0007669"/>
    <property type="project" value="InterPro"/>
</dbReference>
<dbReference type="AlphaFoldDB" id="A0AAV8TIG5"/>
<name>A0AAV8TIG5_9ROSI</name>
<dbReference type="GO" id="GO:0004672">
    <property type="term" value="F:protein kinase activity"/>
    <property type="evidence" value="ECO:0007669"/>
    <property type="project" value="InterPro"/>
</dbReference>
<dbReference type="InterPro" id="IPR008271">
    <property type="entry name" value="Ser/Thr_kinase_AS"/>
</dbReference>
<dbReference type="InterPro" id="IPR052751">
    <property type="entry name" value="Plant_MAPKKK"/>
</dbReference>
<proteinExistence type="predicted"/>
<gene>
    <name evidence="2" type="ORF">K2173_001157</name>
</gene>
<sequence length="314" mass="35481">MEISKLRALGQGTLGTVCLALVNNQVVAIKYSELWKWPVLSKEYDMLKKLDGCNEVIQCFGTFNDFEGGTEYCNLLLEYAPGGSLDSHIKNHQDGRLPENMARQYTLMLLRGLSAIHRKGIVHCDLKPANILVFPNEDGPCQLKIADFGNARMVEYRNSGKLKIVGTPLYMSPESVAVGEITPALDIWSLGCIIIEMVTGKRALQSRDLKDIVRYLVFSNEVPSIPENMSASGRHFLQKCFVRNPKERWTADMLLNHPYMFEIAYPLLLHKVVQKSFNCHLPTLPEYACSGCCLDYSLWSPRIGHSRFLDSFKD</sequence>
<accession>A0AAV8TIG5</accession>
<reference evidence="2 3" key="1">
    <citation type="submission" date="2021-09" db="EMBL/GenBank/DDBJ databases">
        <title>Genomic insights and catalytic innovation underlie evolution of tropane alkaloids biosynthesis.</title>
        <authorList>
            <person name="Wang Y.-J."/>
            <person name="Tian T."/>
            <person name="Huang J.-P."/>
            <person name="Huang S.-X."/>
        </authorList>
    </citation>
    <scope>NUCLEOTIDE SEQUENCE [LARGE SCALE GENOMIC DNA]</scope>
    <source>
        <strain evidence="2">KIB-2018</strain>
        <tissue evidence="2">Leaf</tissue>
    </source>
</reference>
<dbReference type="InterPro" id="IPR011009">
    <property type="entry name" value="Kinase-like_dom_sf"/>
</dbReference>
<dbReference type="Gene3D" id="1.10.510.10">
    <property type="entry name" value="Transferase(Phosphotransferase) domain 1"/>
    <property type="match status" value="1"/>
</dbReference>
<dbReference type="SMART" id="SM00220">
    <property type="entry name" value="S_TKc"/>
    <property type="match status" value="1"/>
</dbReference>
<dbReference type="EMBL" id="JAIWQS010000004">
    <property type="protein sequence ID" value="KAJ8766637.1"/>
    <property type="molecule type" value="Genomic_DNA"/>
</dbReference>
<dbReference type="Proteomes" id="UP001159364">
    <property type="component" value="Linkage Group LG04"/>
</dbReference>
<organism evidence="2 3">
    <name type="scientific">Erythroxylum novogranatense</name>
    <dbReference type="NCBI Taxonomy" id="1862640"/>
    <lineage>
        <taxon>Eukaryota</taxon>
        <taxon>Viridiplantae</taxon>
        <taxon>Streptophyta</taxon>
        <taxon>Embryophyta</taxon>
        <taxon>Tracheophyta</taxon>
        <taxon>Spermatophyta</taxon>
        <taxon>Magnoliopsida</taxon>
        <taxon>eudicotyledons</taxon>
        <taxon>Gunneridae</taxon>
        <taxon>Pentapetalae</taxon>
        <taxon>rosids</taxon>
        <taxon>fabids</taxon>
        <taxon>Malpighiales</taxon>
        <taxon>Erythroxylaceae</taxon>
        <taxon>Erythroxylum</taxon>
    </lineage>
</organism>
<dbReference type="GO" id="GO:0007165">
    <property type="term" value="P:signal transduction"/>
    <property type="evidence" value="ECO:0007669"/>
    <property type="project" value="TreeGrafter"/>
</dbReference>
<evidence type="ECO:0000313" key="2">
    <source>
        <dbReference type="EMBL" id="KAJ8766637.1"/>
    </source>
</evidence>
<comment type="caution">
    <text evidence="2">The sequence shown here is derived from an EMBL/GenBank/DDBJ whole genome shotgun (WGS) entry which is preliminary data.</text>
</comment>
<dbReference type="PROSITE" id="PS00108">
    <property type="entry name" value="PROTEIN_KINASE_ST"/>
    <property type="match status" value="1"/>
</dbReference>
<evidence type="ECO:0000313" key="3">
    <source>
        <dbReference type="Proteomes" id="UP001159364"/>
    </source>
</evidence>
<dbReference type="InterPro" id="IPR000719">
    <property type="entry name" value="Prot_kinase_dom"/>
</dbReference>
<dbReference type="Pfam" id="PF00069">
    <property type="entry name" value="Pkinase"/>
    <property type="match status" value="1"/>
</dbReference>